<proteinExistence type="inferred from homology"/>
<comment type="cofactor">
    <cofactor evidence="11">
        <name>[4Fe-4S] cluster</name>
        <dbReference type="ChEBI" id="CHEBI:49883"/>
    </cofactor>
    <text evidence="11">Binds 1 [4Fe-4S] cluster per subunit. The cluster is coordinated with 3 cysteines and an exchangeable S-adenosyl-L-methionine.</text>
</comment>
<dbReference type="Pfam" id="PF01866">
    <property type="entry name" value="Diphthamide_syn"/>
    <property type="match status" value="1"/>
</dbReference>
<dbReference type="STRING" id="1071383.J7R9S8"/>
<evidence type="ECO:0000256" key="2">
    <source>
        <dbReference type="ARBA" id="ARBA00010173"/>
    </source>
</evidence>
<dbReference type="GO" id="GO:0051539">
    <property type="term" value="F:4 iron, 4 sulfur cluster binding"/>
    <property type="evidence" value="ECO:0007669"/>
    <property type="project" value="UniProtKB-UniRule"/>
</dbReference>
<comment type="pathway">
    <text evidence="1 11">Protein modification; peptidyl-diphthamide biosynthesis.</text>
</comment>
<evidence type="ECO:0000256" key="3">
    <source>
        <dbReference type="ARBA" id="ARBA00012221"/>
    </source>
</evidence>
<keyword evidence="11" id="KW-0004">4Fe-4S</keyword>
<dbReference type="PIRSF" id="PIRSF004967">
    <property type="entry name" value="DPH1"/>
    <property type="match status" value="1"/>
</dbReference>
<dbReference type="InterPro" id="IPR016435">
    <property type="entry name" value="DPH1/DPH2"/>
</dbReference>
<dbReference type="PANTHER" id="PTHR10762:SF1">
    <property type="entry name" value="2-(3-AMINO-3-CARBOXYPROPYL)HISTIDINE SYNTHASE SUBUNIT 1"/>
    <property type="match status" value="1"/>
</dbReference>
<comment type="function">
    <text evidence="11">Catalyzes the first step of diphthamide biosynthesis, a post-translational modification of histidine which occurs in elongation factor 2.</text>
</comment>
<dbReference type="PANTHER" id="PTHR10762">
    <property type="entry name" value="DIPHTHAMIDE BIOSYNTHESIS PROTEIN"/>
    <property type="match status" value="1"/>
</dbReference>
<name>J7R9S8_HUIN7</name>
<comment type="catalytic activity">
    <reaction evidence="10 11">
        <text>L-histidyl-[translation elongation factor 2] + S-adenosyl-L-methionine = 2-[(3S)-amino-3-carboxypropyl]-L-histidyl-[translation elongation factor 2] + S-methyl-5'-thioadenosine + H(+)</text>
        <dbReference type="Rhea" id="RHEA:36783"/>
        <dbReference type="Rhea" id="RHEA-COMP:9748"/>
        <dbReference type="Rhea" id="RHEA-COMP:9749"/>
        <dbReference type="ChEBI" id="CHEBI:15378"/>
        <dbReference type="ChEBI" id="CHEBI:17509"/>
        <dbReference type="ChEBI" id="CHEBI:29979"/>
        <dbReference type="ChEBI" id="CHEBI:59789"/>
        <dbReference type="ChEBI" id="CHEBI:73995"/>
        <dbReference type="EC" id="2.5.1.108"/>
    </reaction>
</comment>
<evidence type="ECO:0000256" key="10">
    <source>
        <dbReference type="ARBA" id="ARBA00048403"/>
    </source>
</evidence>
<dbReference type="KEGG" id="kng:KNAG_0H02110"/>
<dbReference type="Gene3D" id="3.40.50.11860">
    <property type="entry name" value="Diphthamide synthesis DPH1/DPH2 domain 3"/>
    <property type="match status" value="1"/>
</dbReference>
<dbReference type="SFLD" id="SFLDG01121">
    <property type="entry name" value="Diphthamide_biosynthesis"/>
    <property type="match status" value="1"/>
</dbReference>
<keyword evidence="6 11" id="KW-0949">S-adenosyl-L-methionine</keyword>
<dbReference type="OMA" id="PGQVLGC"/>
<evidence type="ECO:0000256" key="6">
    <source>
        <dbReference type="ARBA" id="ARBA00022691"/>
    </source>
</evidence>
<keyword evidence="8" id="KW-0408">Iron</keyword>
<protein>
    <recommendedName>
        <fullName evidence="4 11">2-(3-amino-3-carboxypropyl)histidine synthase subunit 1</fullName>
        <ecNumber evidence="3 11">2.5.1.108</ecNumber>
    </recommendedName>
</protein>
<evidence type="ECO:0000256" key="1">
    <source>
        <dbReference type="ARBA" id="ARBA00005156"/>
    </source>
</evidence>
<dbReference type="HOGENOM" id="CLU_037146_1_1_1"/>
<evidence type="ECO:0000256" key="5">
    <source>
        <dbReference type="ARBA" id="ARBA00022679"/>
    </source>
</evidence>
<gene>
    <name evidence="12" type="primary">KNAG0H02110</name>
    <name evidence="12" type="ordered locus">KNAG_0H02110</name>
</gene>
<evidence type="ECO:0000256" key="8">
    <source>
        <dbReference type="ARBA" id="ARBA00023004"/>
    </source>
</evidence>
<dbReference type="UniPathway" id="UPA00559"/>
<dbReference type="FunFam" id="3.40.50.11860:FF:000002">
    <property type="entry name" value="2-(3-amino-3-carboxypropyl)histidine synthase subunit 1"/>
    <property type="match status" value="1"/>
</dbReference>
<dbReference type="OrthoDB" id="1649088at2759"/>
<evidence type="ECO:0000256" key="4">
    <source>
        <dbReference type="ARBA" id="ARBA00021915"/>
    </source>
</evidence>
<dbReference type="GO" id="GO:0046872">
    <property type="term" value="F:metal ion binding"/>
    <property type="evidence" value="ECO:0007669"/>
    <property type="project" value="UniProtKB-KW"/>
</dbReference>
<dbReference type="SFLD" id="SFLDS00032">
    <property type="entry name" value="Radical_SAM_3-amino-3-carboxyp"/>
    <property type="match status" value="1"/>
</dbReference>
<organism evidence="12 13">
    <name type="scientific">Huiozyma naganishii (strain ATCC MYA-139 / BCRC 22969 / CBS 8797 / KCTC 17520 / NBRC 10181 / NCYC 3082 / Yp74L-3)</name>
    <name type="common">Yeast</name>
    <name type="synonym">Kazachstania naganishii</name>
    <dbReference type="NCBI Taxonomy" id="1071383"/>
    <lineage>
        <taxon>Eukaryota</taxon>
        <taxon>Fungi</taxon>
        <taxon>Dikarya</taxon>
        <taxon>Ascomycota</taxon>
        <taxon>Saccharomycotina</taxon>
        <taxon>Saccharomycetes</taxon>
        <taxon>Saccharomycetales</taxon>
        <taxon>Saccharomycetaceae</taxon>
        <taxon>Huiozyma</taxon>
    </lineage>
</organism>
<dbReference type="InterPro" id="IPR035435">
    <property type="entry name" value="DPH1/DPH2_euk_archaea"/>
</dbReference>
<reference evidence="12 13" key="1">
    <citation type="journal article" date="2011" name="Proc. Natl. Acad. Sci. U.S.A.">
        <title>Evolutionary erosion of yeast sex chromosomes by mating-type switching accidents.</title>
        <authorList>
            <person name="Gordon J.L."/>
            <person name="Armisen D."/>
            <person name="Proux-Wera E."/>
            <person name="Oheigeartaigh S.S."/>
            <person name="Byrne K.P."/>
            <person name="Wolfe K.H."/>
        </authorList>
    </citation>
    <scope>NUCLEOTIDE SEQUENCE [LARGE SCALE GENOMIC DNA]</scope>
    <source>
        <strain evidence="13">ATCC MYA-139 / BCRC 22969 / CBS 8797 / CCRC 22969 / KCTC 17520 / NBRC 10181 / NCYC 3082</strain>
    </source>
</reference>
<dbReference type="Proteomes" id="UP000006310">
    <property type="component" value="Chromosome 8"/>
</dbReference>
<dbReference type="GO" id="GO:0090560">
    <property type="term" value="F:2-(3-amino-3-carboxypropyl)histidine synthase activity"/>
    <property type="evidence" value="ECO:0007669"/>
    <property type="project" value="UniProtKB-UniRule"/>
</dbReference>
<keyword evidence="13" id="KW-1185">Reference proteome</keyword>
<dbReference type="eggNOG" id="KOG2648">
    <property type="taxonomic scope" value="Eukaryota"/>
</dbReference>
<dbReference type="EC" id="2.5.1.108" evidence="3 11"/>
<dbReference type="RefSeq" id="XP_022465870.1">
    <property type="nucleotide sequence ID" value="XM_022609478.1"/>
</dbReference>
<evidence type="ECO:0000256" key="11">
    <source>
        <dbReference type="PIRNR" id="PIRNR004967"/>
    </source>
</evidence>
<dbReference type="EMBL" id="HE978321">
    <property type="protein sequence ID" value="CCK71625.1"/>
    <property type="molecule type" value="Genomic_DNA"/>
</dbReference>
<comment type="similarity">
    <text evidence="2 11">Belongs to the DPH1/DPH2 family. DPH1 subfamily.</text>
</comment>
<dbReference type="Gene3D" id="3.40.50.11840">
    <property type="entry name" value="Diphthamide synthesis DPH1/DPH2 domain 1"/>
    <property type="match status" value="1"/>
</dbReference>
<dbReference type="AlphaFoldDB" id="J7R9S8"/>
<reference evidence="13" key="2">
    <citation type="submission" date="2012-08" db="EMBL/GenBank/DDBJ databases">
        <title>Genome sequence of Kazachstania naganishii.</title>
        <authorList>
            <person name="Gordon J.L."/>
            <person name="Armisen D."/>
            <person name="Proux-Wera E."/>
            <person name="OhEigeartaigh S.S."/>
            <person name="Byrne K.P."/>
            <person name="Wolfe K.H."/>
        </authorList>
    </citation>
    <scope>NUCLEOTIDE SEQUENCE [LARGE SCALE GENOMIC DNA]</scope>
    <source>
        <strain evidence="13">ATCC MYA-139 / BCRC 22969 / CBS 8797 / CCRC 22969 / KCTC 17520 / NBRC 10181 / NCYC 3082</strain>
    </source>
</reference>
<keyword evidence="7" id="KW-0479">Metal-binding</keyword>
<accession>J7R9S8</accession>
<dbReference type="InterPro" id="IPR042265">
    <property type="entry name" value="DPH1/DPH2_3"/>
</dbReference>
<dbReference type="FunFam" id="3.40.50.11850:FF:000001">
    <property type="entry name" value="2-(3-amino-3-carboxypropyl)histidine synthase subunit 1"/>
    <property type="match status" value="1"/>
</dbReference>
<keyword evidence="9" id="KW-0411">Iron-sulfur</keyword>
<dbReference type="GeneID" id="34527357"/>
<dbReference type="InterPro" id="IPR042264">
    <property type="entry name" value="DPH1/DPH2_2"/>
</dbReference>
<sequence>MSSTEQAKKTPRRRFIGAQKLNGSGITTQKMSGSEMVHAPRSTTAASRRSIVHIPDDILNDEELNEAVKLLPANYNFEIHKTIWNIRKHNAKRVALQMPEGLLIYSLVISDILEQFCGAETVVMGDVSYGACCIDDFTARALDCDFIVHYAHSCLVPIDVTTIKVLYVFVTININEDHIVKTLQKNFPQGSRIATFGTIQFNPAVHSIKDALLKDDNHMLYIIPPQIKPLSRGEVLGCTSERLDPNQIDAMVFIGDGRFHLESAMIHNPKIPAFKYDPYNRKFTREGYDQGQLVDIRSEAIETARRGQTFGLILGALGRQGNVYTVDRMERNLVAAGKTVIKIILSEIFPQKLAMFDHIDAFVQVACPRLSIDWGYAFEKPLLTPYEANVLMGKDIMFTEDYYPMDYYETNGYGRGMLPSHVED</sequence>
<evidence type="ECO:0000313" key="13">
    <source>
        <dbReference type="Proteomes" id="UP000006310"/>
    </source>
</evidence>
<dbReference type="GO" id="GO:0120513">
    <property type="term" value="C:2-(3-amino-3-carboxypropyl)histidine synthase complex"/>
    <property type="evidence" value="ECO:0007669"/>
    <property type="project" value="EnsemblFungi"/>
</dbReference>
<dbReference type="InterPro" id="IPR042263">
    <property type="entry name" value="DPH1/DPH2_1"/>
</dbReference>
<evidence type="ECO:0000256" key="9">
    <source>
        <dbReference type="ARBA" id="ARBA00023014"/>
    </source>
</evidence>
<dbReference type="NCBIfam" id="TIGR00322">
    <property type="entry name" value="diphth2_R"/>
    <property type="match status" value="1"/>
</dbReference>
<evidence type="ECO:0000313" key="12">
    <source>
        <dbReference type="EMBL" id="CCK71625.1"/>
    </source>
</evidence>
<keyword evidence="5 11" id="KW-0808">Transferase</keyword>
<dbReference type="GO" id="GO:0017183">
    <property type="term" value="P:protein histidyl modification to diphthamide"/>
    <property type="evidence" value="ECO:0007669"/>
    <property type="project" value="UniProtKB-UniRule"/>
</dbReference>
<dbReference type="Gene3D" id="3.40.50.11850">
    <property type="entry name" value="Diphthamide synthesis DPH1/DPH2 domain 2"/>
    <property type="match status" value="1"/>
</dbReference>
<dbReference type="FunFam" id="3.40.50.11840:FF:000001">
    <property type="entry name" value="2-(3-amino-3-carboxypropyl)histidine synthase subunit 1"/>
    <property type="match status" value="1"/>
</dbReference>
<evidence type="ECO:0000256" key="7">
    <source>
        <dbReference type="ARBA" id="ARBA00022723"/>
    </source>
</evidence>